<name>A0AAV0UNJ5_HYABA</name>
<evidence type="ECO:0000313" key="3">
    <source>
        <dbReference type="Proteomes" id="UP001162031"/>
    </source>
</evidence>
<sequence length="159" mass="17943">MVTKCFFVLLLALVVPASGDAQSTPVVSTLTESTALNVDHAVRTGRVNKQRLQVNVGADGDDGEERGMAEIAAKIEELFRFKMEDIVDYVRRLWKLAKDPYNKWRVKKIRRLIKSGASDEELMEAGCDPQIIFDALRLPLRLKGIGYKIPDFFLRMSLS</sequence>
<accession>A0AAV0UNJ5</accession>
<reference evidence="2" key="1">
    <citation type="submission" date="2022-12" db="EMBL/GenBank/DDBJ databases">
        <authorList>
            <person name="Webb A."/>
        </authorList>
    </citation>
    <scope>NUCLEOTIDE SEQUENCE</scope>
    <source>
        <strain evidence="2">Hp1</strain>
    </source>
</reference>
<keyword evidence="1" id="KW-0732">Signal</keyword>
<evidence type="ECO:0000256" key="1">
    <source>
        <dbReference type="SAM" id="SignalP"/>
    </source>
</evidence>
<feature type="signal peptide" evidence="1">
    <location>
        <begin position="1"/>
        <end position="21"/>
    </location>
</feature>
<dbReference type="EMBL" id="CANTFL010001352">
    <property type="protein sequence ID" value="CAI5737908.1"/>
    <property type="molecule type" value="Genomic_DNA"/>
</dbReference>
<dbReference type="AlphaFoldDB" id="A0AAV0UNJ5"/>
<proteinExistence type="predicted"/>
<feature type="chain" id="PRO_5043818827" description="RxLR effector protein" evidence="1">
    <location>
        <begin position="22"/>
        <end position="159"/>
    </location>
</feature>
<comment type="caution">
    <text evidence="2">The sequence shown here is derived from an EMBL/GenBank/DDBJ whole genome shotgun (WGS) entry which is preliminary data.</text>
</comment>
<organism evidence="2 3">
    <name type="scientific">Hyaloperonospora brassicae</name>
    <name type="common">Brassica downy mildew</name>
    <name type="synonym">Peronospora brassicae</name>
    <dbReference type="NCBI Taxonomy" id="162125"/>
    <lineage>
        <taxon>Eukaryota</taxon>
        <taxon>Sar</taxon>
        <taxon>Stramenopiles</taxon>
        <taxon>Oomycota</taxon>
        <taxon>Peronosporomycetes</taxon>
        <taxon>Peronosporales</taxon>
        <taxon>Peronosporaceae</taxon>
        <taxon>Hyaloperonospora</taxon>
    </lineage>
</organism>
<protein>
    <recommendedName>
        <fullName evidence="4">RxLR effector protein</fullName>
    </recommendedName>
</protein>
<dbReference type="Proteomes" id="UP001162031">
    <property type="component" value="Unassembled WGS sequence"/>
</dbReference>
<gene>
    <name evidence="2" type="ORF">HBR001_LOCUS7312</name>
</gene>
<evidence type="ECO:0008006" key="4">
    <source>
        <dbReference type="Google" id="ProtNLM"/>
    </source>
</evidence>
<evidence type="ECO:0000313" key="2">
    <source>
        <dbReference type="EMBL" id="CAI5737908.1"/>
    </source>
</evidence>
<keyword evidence="3" id="KW-1185">Reference proteome</keyword>